<feature type="transmembrane region" description="Helical" evidence="7">
    <location>
        <begin position="107"/>
        <end position="128"/>
    </location>
</feature>
<dbReference type="InterPro" id="IPR000515">
    <property type="entry name" value="MetI-like"/>
</dbReference>
<proteinExistence type="inferred from homology"/>
<dbReference type="InterPro" id="IPR035906">
    <property type="entry name" value="MetI-like_sf"/>
</dbReference>
<organism evidence="9 10">
    <name type="scientific">Scrofimicrobium canadense</name>
    <dbReference type="NCBI Taxonomy" id="2652290"/>
    <lineage>
        <taxon>Bacteria</taxon>
        <taxon>Bacillati</taxon>
        <taxon>Actinomycetota</taxon>
        <taxon>Actinomycetes</taxon>
        <taxon>Actinomycetales</taxon>
        <taxon>Actinomycetaceae</taxon>
        <taxon>Scrofimicrobium</taxon>
    </lineage>
</organism>
<keyword evidence="10" id="KW-1185">Reference proteome</keyword>
<dbReference type="Pfam" id="PF00528">
    <property type="entry name" value="BPD_transp_1"/>
    <property type="match status" value="1"/>
</dbReference>
<gene>
    <name evidence="9" type="ORF">FYJ24_11855</name>
</gene>
<dbReference type="GO" id="GO:0055085">
    <property type="term" value="P:transmembrane transport"/>
    <property type="evidence" value="ECO:0007669"/>
    <property type="project" value="InterPro"/>
</dbReference>
<feature type="transmembrane region" description="Helical" evidence="7">
    <location>
        <begin position="248"/>
        <end position="270"/>
    </location>
</feature>
<evidence type="ECO:0000256" key="3">
    <source>
        <dbReference type="ARBA" id="ARBA00022475"/>
    </source>
</evidence>
<keyword evidence="6 7" id="KW-0472">Membrane</keyword>
<keyword evidence="2 7" id="KW-0813">Transport</keyword>
<feature type="transmembrane region" description="Helical" evidence="7">
    <location>
        <begin position="140"/>
        <end position="163"/>
    </location>
</feature>
<reference evidence="9 10" key="1">
    <citation type="submission" date="2019-08" db="EMBL/GenBank/DDBJ databases">
        <title>In-depth cultivation of the pig gut microbiome towards novel bacterial diversity and tailored functional studies.</title>
        <authorList>
            <person name="Wylensek D."/>
            <person name="Hitch T.C.A."/>
            <person name="Clavel T."/>
        </authorList>
    </citation>
    <scope>NUCLEOTIDE SEQUENCE [LARGE SCALE GENOMIC DNA]</scope>
    <source>
        <strain evidence="9 10">WB03_NA08</strain>
    </source>
</reference>
<protein>
    <submittedName>
        <fullName evidence="9">Carbohydrate ABC transporter permease</fullName>
    </submittedName>
</protein>
<dbReference type="Gene3D" id="1.10.3720.10">
    <property type="entry name" value="MetI-like"/>
    <property type="match status" value="1"/>
</dbReference>
<dbReference type="PANTHER" id="PTHR32243:SF18">
    <property type="entry name" value="INNER MEMBRANE ABC TRANSPORTER PERMEASE PROTEIN YCJP"/>
    <property type="match status" value="1"/>
</dbReference>
<evidence type="ECO:0000256" key="7">
    <source>
        <dbReference type="RuleBase" id="RU363032"/>
    </source>
</evidence>
<evidence type="ECO:0000256" key="5">
    <source>
        <dbReference type="ARBA" id="ARBA00022989"/>
    </source>
</evidence>
<evidence type="ECO:0000256" key="1">
    <source>
        <dbReference type="ARBA" id="ARBA00004651"/>
    </source>
</evidence>
<evidence type="ECO:0000256" key="2">
    <source>
        <dbReference type="ARBA" id="ARBA00022448"/>
    </source>
</evidence>
<accession>A0A6N7WAB9</accession>
<evidence type="ECO:0000256" key="4">
    <source>
        <dbReference type="ARBA" id="ARBA00022692"/>
    </source>
</evidence>
<evidence type="ECO:0000259" key="8">
    <source>
        <dbReference type="PROSITE" id="PS50928"/>
    </source>
</evidence>
<comment type="subcellular location">
    <subcellularLocation>
        <location evidence="1 7">Cell membrane</location>
        <topology evidence="1 7">Multi-pass membrane protein</topology>
    </subcellularLocation>
</comment>
<keyword evidence="4 7" id="KW-0812">Transmembrane</keyword>
<feature type="transmembrane region" description="Helical" evidence="7">
    <location>
        <begin position="184"/>
        <end position="206"/>
    </location>
</feature>
<dbReference type="PROSITE" id="PS50928">
    <property type="entry name" value="ABC_TM1"/>
    <property type="match status" value="1"/>
</dbReference>
<evidence type="ECO:0000313" key="9">
    <source>
        <dbReference type="EMBL" id="MSS85423.1"/>
    </source>
</evidence>
<feature type="transmembrane region" description="Helical" evidence="7">
    <location>
        <begin position="12"/>
        <end position="33"/>
    </location>
</feature>
<dbReference type="AlphaFoldDB" id="A0A6N7WAB9"/>
<sequence length="279" mass="30451">MPRLASRTLRMTGTVIGLLVLLVFCLAPFYWMIVSALKPPTAIFNNEIWPTSMSWDSLVAVFSKKNNFGQSLINSIIVAGTTTVFAMLVGIFSAYAIVRMRFRGRTFVLALVLAASMFPGVAILTPLYELFANWGWINTYQAMIIPDMSFALPLGIWTLTTFFKEMPWDLEQAAQIDGCTPAQAFVKIIIPLAAPGVFTTAIMVFITSWNEYLIASNVAISADVSPVTVAIAKFTGESSFQQPFGTQMAAGVVATIPLVIVVLIFQRWIIAGLTSGGLK</sequence>
<dbReference type="RefSeq" id="WP_154546668.1">
    <property type="nucleotide sequence ID" value="NZ_VULO01000018.1"/>
</dbReference>
<dbReference type="SUPFAM" id="SSF161098">
    <property type="entry name" value="MetI-like"/>
    <property type="match status" value="1"/>
</dbReference>
<dbReference type="Proteomes" id="UP000470875">
    <property type="component" value="Unassembled WGS sequence"/>
</dbReference>
<dbReference type="EMBL" id="VULO01000018">
    <property type="protein sequence ID" value="MSS85423.1"/>
    <property type="molecule type" value="Genomic_DNA"/>
</dbReference>
<feature type="transmembrane region" description="Helical" evidence="7">
    <location>
        <begin position="72"/>
        <end position="95"/>
    </location>
</feature>
<evidence type="ECO:0000313" key="10">
    <source>
        <dbReference type="Proteomes" id="UP000470875"/>
    </source>
</evidence>
<keyword evidence="5 7" id="KW-1133">Transmembrane helix</keyword>
<dbReference type="GO" id="GO:0005886">
    <property type="term" value="C:plasma membrane"/>
    <property type="evidence" value="ECO:0007669"/>
    <property type="project" value="UniProtKB-SubCell"/>
</dbReference>
<name>A0A6N7WAB9_9ACTO</name>
<dbReference type="PANTHER" id="PTHR32243">
    <property type="entry name" value="MALTOSE TRANSPORT SYSTEM PERMEASE-RELATED"/>
    <property type="match status" value="1"/>
</dbReference>
<feature type="domain" description="ABC transmembrane type-1" evidence="8">
    <location>
        <begin position="72"/>
        <end position="265"/>
    </location>
</feature>
<comment type="caution">
    <text evidence="9">The sequence shown here is derived from an EMBL/GenBank/DDBJ whole genome shotgun (WGS) entry which is preliminary data.</text>
</comment>
<comment type="similarity">
    <text evidence="7">Belongs to the binding-protein-dependent transport system permease family.</text>
</comment>
<dbReference type="CDD" id="cd06261">
    <property type="entry name" value="TM_PBP2"/>
    <property type="match status" value="1"/>
</dbReference>
<dbReference type="InterPro" id="IPR050901">
    <property type="entry name" value="BP-dep_ABC_trans_perm"/>
</dbReference>
<evidence type="ECO:0000256" key="6">
    <source>
        <dbReference type="ARBA" id="ARBA00023136"/>
    </source>
</evidence>
<keyword evidence="3" id="KW-1003">Cell membrane</keyword>